<comment type="caution">
    <text evidence="11">The sequence shown here is derived from an EMBL/GenBank/DDBJ whole genome shotgun (WGS) entry which is preliminary data.</text>
</comment>
<keyword evidence="2" id="KW-0813">Transport</keyword>
<organism evidence="11 12">
    <name type="scientific">Flavobacterium supellecticarium</name>
    <dbReference type="NCBI Taxonomy" id="2565924"/>
    <lineage>
        <taxon>Bacteria</taxon>
        <taxon>Pseudomonadati</taxon>
        <taxon>Bacteroidota</taxon>
        <taxon>Flavobacteriia</taxon>
        <taxon>Flavobacteriales</taxon>
        <taxon>Flavobacteriaceae</taxon>
        <taxon>Flavobacterium</taxon>
    </lineage>
</organism>
<feature type="transmembrane region" description="Helical" evidence="10">
    <location>
        <begin position="226"/>
        <end position="248"/>
    </location>
</feature>
<dbReference type="GO" id="GO:0034707">
    <property type="term" value="C:chloride channel complex"/>
    <property type="evidence" value="ECO:0007669"/>
    <property type="project" value="UniProtKB-KW"/>
</dbReference>
<protein>
    <submittedName>
        <fullName evidence="11">Chloride channel protein</fullName>
    </submittedName>
</protein>
<feature type="transmembrane region" description="Helical" evidence="10">
    <location>
        <begin position="360"/>
        <end position="385"/>
    </location>
</feature>
<comment type="subcellular location">
    <subcellularLocation>
        <location evidence="1">Membrane</location>
        <topology evidence="1">Multi-pass membrane protein</topology>
    </subcellularLocation>
</comment>
<dbReference type="SUPFAM" id="SSF81340">
    <property type="entry name" value="Clc chloride channel"/>
    <property type="match status" value="1"/>
</dbReference>
<keyword evidence="9" id="KW-0407">Ion channel</keyword>
<dbReference type="GO" id="GO:0005254">
    <property type="term" value="F:chloride channel activity"/>
    <property type="evidence" value="ECO:0007669"/>
    <property type="project" value="UniProtKB-KW"/>
</dbReference>
<feature type="transmembrane region" description="Helical" evidence="10">
    <location>
        <begin position="54"/>
        <end position="73"/>
    </location>
</feature>
<dbReference type="CDD" id="cd00400">
    <property type="entry name" value="Voltage_gated_ClC"/>
    <property type="match status" value="1"/>
</dbReference>
<dbReference type="AlphaFoldDB" id="A0A4S4A111"/>
<evidence type="ECO:0000256" key="7">
    <source>
        <dbReference type="ARBA" id="ARBA00023173"/>
    </source>
</evidence>
<dbReference type="Gene3D" id="1.10.3080.10">
    <property type="entry name" value="Clc chloride channel"/>
    <property type="match status" value="1"/>
</dbReference>
<dbReference type="InterPro" id="IPR014743">
    <property type="entry name" value="Cl-channel_core"/>
</dbReference>
<proteinExistence type="predicted"/>
<feature type="transmembrane region" description="Helical" evidence="10">
    <location>
        <begin position="113"/>
        <end position="139"/>
    </location>
</feature>
<dbReference type="EMBL" id="SSNZ01000002">
    <property type="protein sequence ID" value="THF51589.1"/>
    <property type="molecule type" value="Genomic_DNA"/>
</dbReference>
<feature type="transmembrane region" description="Helical" evidence="10">
    <location>
        <begin position="12"/>
        <end position="34"/>
    </location>
</feature>
<evidence type="ECO:0000256" key="3">
    <source>
        <dbReference type="ARBA" id="ARBA00022692"/>
    </source>
</evidence>
<accession>A0A4S4A111</accession>
<evidence type="ECO:0000256" key="1">
    <source>
        <dbReference type="ARBA" id="ARBA00004141"/>
    </source>
</evidence>
<dbReference type="OrthoDB" id="9812438at2"/>
<dbReference type="PRINTS" id="PR00762">
    <property type="entry name" value="CLCHANNEL"/>
</dbReference>
<reference evidence="11 12" key="1">
    <citation type="submission" date="2019-04" db="EMBL/GenBank/DDBJ databases">
        <title>Flavobacterium sp. nov. isolated from construction timber.</title>
        <authorList>
            <person name="Lin S.-Y."/>
            <person name="Chang C.-T."/>
            <person name="Young C.-C."/>
        </authorList>
    </citation>
    <scope>NUCLEOTIDE SEQUENCE [LARGE SCALE GENOMIC DNA]</scope>
    <source>
        <strain evidence="11 12">CC-CTC003</strain>
    </source>
</reference>
<dbReference type="Proteomes" id="UP000307507">
    <property type="component" value="Unassembled WGS sequence"/>
</dbReference>
<evidence type="ECO:0000256" key="8">
    <source>
        <dbReference type="ARBA" id="ARBA00023214"/>
    </source>
</evidence>
<dbReference type="PANTHER" id="PTHR43427">
    <property type="entry name" value="CHLORIDE CHANNEL PROTEIN CLC-E"/>
    <property type="match status" value="1"/>
</dbReference>
<evidence type="ECO:0000256" key="9">
    <source>
        <dbReference type="ARBA" id="ARBA00023303"/>
    </source>
</evidence>
<keyword evidence="4 10" id="KW-1133">Transmembrane helix</keyword>
<evidence type="ECO:0000313" key="12">
    <source>
        <dbReference type="Proteomes" id="UP000307507"/>
    </source>
</evidence>
<evidence type="ECO:0000256" key="4">
    <source>
        <dbReference type="ARBA" id="ARBA00022989"/>
    </source>
</evidence>
<feature type="transmembrane region" description="Helical" evidence="10">
    <location>
        <begin position="392"/>
        <end position="413"/>
    </location>
</feature>
<feature type="transmembrane region" description="Helical" evidence="10">
    <location>
        <begin position="300"/>
        <end position="323"/>
    </location>
</feature>
<evidence type="ECO:0000256" key="5">
    <source>
        <dbReference type="ARBA" id="ARBA00023065"/>
    </source>
</evidence>
<evidence type="ECO:0000256" key="10">
    <source>
        <dbReference type="SAM" id="Phobius"/>
    </source>
</evidence>
<name>A0A4S4A111_9FLAO</name>
<evidence type="ECO:0000256" key="6">
    <source>
        <dbReference type="ARBA" id="ARBA00023136"/>
    </source>
</evidence>
<evidence type="ECO:0000313" key="11">
    <source>
        <dbReference type="EMBL" id="THF51589.1"/>
    </source>
</evidence>
<feature type="transmembrane region" description="Helical" evidence="10">
    <location>
        <begin position="335"/>
        <end position="354"/>
    </location>
</feature>
<sequence>MKKTTRIKKNHRLIILQKLIIISAVIGFLSALLGNTLKKITEHYEAIFFTLAQQHWLLYLLFPILGFSIIYFLRQTLFRKKENKGIKEIYESTESKNKNLPAYKVTSHFLNGLITVIFGGSTGIEVSTVVASAAIGSVVQQKENLFKRYKTQLICAGIASGITALFGSPLAGLIFAYEVISRKWSRSFLLTNGVAVAVAFAFTYFVDNQPLFNINVLPWHLHALPYMILLGMIAGVNAVYLNRCVLLFKKKFAKIDQHHFRIIIGAGLVSLALLVFPQLYGEGYHAVKELTLQSGNLTLTVSLAATLVFVILLKPIVTSLTLVSGGDGGVFAPSLFIGAFLGLLTASVLNTFFHANVLPINFMVIGMAAMLSASIHAPFTALFLVCEAIGDYTLFFPILMVCLVSKTTAKFIYPYTVYNYSRV</sequence>
<dbReference type="InterPro" id="IPR050368">
    <property type="entry name" value="ClC-type_chloride_channel"/>
</dbReference>
<keyword evidence="6 10" id="KW-0472">Membrane</keyword>
<dbReference type="PANTHER" id="PTHR43427:SF6">
    <property type="entry name" value="CHLORIDE CHANNEL PROTEIN CLC-E"/>
    <property type="match status" value="1"/>
</dbReference>
<dbReference type="InterPro" id="IPR001807">
    <property type="entry name" value="ClC"/>
</dbReference>
<dbReference type="Pfam" id="PF00654">
    <property type="entry name" value="Voltage_CLC"/>
    <property type="match status" value="1"/>
</dbReference>
<gene>
    <name evidence="11" type="ORF">E6C50_07440</name>
</gene>
<keyword evidence="8" id="KW-0868">Chloride</keyword>
<keyword evidence="7" id="KW-0869">Chloride channel</keyword>
<evidence type="ECO:0000256" key="2">
    <source>
        <dbReference type="ARBA" id="ARBA00022448"/>
    </source>
</evidence>
<keyword evidence="12" id="KW-1185">Reference proteome</keyword>
<feature type="transmembrane region" description="Helical" evidence="10">
    <location>
        <begin position="260"/>
        <end position="280"/>
    </location>
</feature>
<keyword evidence="5" id="KW-0406">Ion transport</keyword>
<feature type="transmembrane region" description="Helical" evidence="10">
    <location>
        <begin position="188"/>
        <end position="206"/>
    </location>
</feature>
<keyword evidence="3 10" id="KW-0812">Transmembrane</keyword>
<feature type="transmembrane region" description="Helical" evidence="10">
    <location>
        <begin position="151"/>
        <end position="176"/>
    </location>
</feature>
<dbReference type="RefSeq" id="WP_136402573.1">
    <property type="nucleotide sequence ID" value="NZ_SSNZ01000002.1"/>
</dbReference>